<feature type="transmembrane region" description="Helical" evidence="7">
    <location>
        <begin position="34"/>
        <end position="55"/>
    </location>
</feature>
<gene>
    <name evidence="9" type="ORF">D0Q02_14750</name>
</gene>
<dbReference type="Gene3D" id="1.10.3720.10">
    <property type="entry name" value="MetI-like"/>
    <property type="match status" value="1"/>
</dbReference>
<dbReference type="AlphaFoldDB" id="A0A372FYH3"/>
<feature type="transmembrane region" description="Helical" evidence="7">
    <location>
        <begin position="207"/>
        <end position="225"/>
    </location>
</feature>
<accession>A0A372FYH3</accession>
<keyword evidence="5 7" id="KW-1133">Transmembrane helix</keyword>
<feature type="transmembrane region" description="Helical" evidence="7">
    <location>
        <begin position="159"/>
        <end position="187"/>
    </location>
</feature>
<protein>
    <submittedName>
        <fullName evidence="9">ABC transporter permease</fullName>
    </submittedName>
</protein>
<evidence type="ECO:0000313" key="9">
    <source>
        <dbReference type="EMBL" id="RFS45861.1"/>
    </source>
</evidence>
<dbReference type="GO" id="GO:0005886">
    <property type="term" value="C:plasma membrane"/>
    <property type="evidence" value="ECO:0007669"/>
    <property type="project" value="UniProtKB-SubCell"/>
</dbReference>
<evidence type="ECO:0000256" key="1">
    <source>
        <dbReference type="ARBA" id="ARBA00004651"/>
    </source>
</evidence>
<feature type="transmembrane region" description="Helical" evidence="7">
    <location>
        <begin position="126"/>
        <end position="147"/>
    </location>
</feature>
<dbReference type="GO" id="GO:0055085">
    <property type="term" value="P:transmembrane transport"/>
    <property type="evidence" value="ECO:0007669"/>
    <property type="project" value="InterPro"/>
</dbReference>
<keyword evidence="3" id="KW-1003">Cell membrane</keyword>
<evidence type="ECO:0000256" key="3">
    <source>
        <dbReference type="ARBA" id="ARBA00022475"/>
    </source>
</evidence>
<dbReference type="Pfam" id="PF19300">
    <property type="entry name" value="BPD_transp_1_N"/>
    <property type="match status" value="1"/>
</dbReference>
<comment type="subcellular location">
    <subcellularLocation>
        <location evidence="1 7">Cell membrane</location>
        <topology evidence="1 7">Multi-pass membrane protein</topology>
    </subcellularLocation>
</comment>
<keyword evidence="10" id="KW-1185">Reference proteome</keyword>
<dbReference type="Pfam" id="PF00528">
    <property type="entry name" value="BPD_transp_1"/>
    <property type="match status" value="1"/>
</dbReference>
<reference evidence="9 10" key="1">
    <citation type="submission" date="2018-08" db="EMBL/GenBank/DDBJ databases">
        <title>Verrucosispora craniellae sp. nov., isolated from a marine sponge in the South China Sea.</title>
        <authorList>
            <person name="Li L."/>
            <person name="Lin H.W."/>
        </authorList>
    </citation>
    <scope>NUCLEOTIDE SEQUENCE [LARGE SCALE GENOMIC DNA]</scope>
    <source>
        <strain evidence="9 10">LHW63014</strain>
    </source>
</reference>
<dbReference type="InterPro" id="IPR045621">
    <property type="entry name" value="BPD_transp_1_N"/>
</dbReference>
<dbReference type="PANTHER" id="PTHR43163:SF6">
    <property type="entry name" value="DIPEPTIDE TRANSPORT SYSTEM PERMEASE PROTEIN DPPB-RELATED"/>
    <property type="match status" value="1"/>
</dbReference>
<dbReference type="InterPro" id="IPR035906">
    <property type="entry name" value="MetI-like_sf"/>
</dbReference>
<comment type="caution">
    <text evidence="9">The sequence shown here is derived from an EMBL/GenBank/DDBJ whole genome shotgun (WGS) entry which is preliminary data.</text>
</comment>
<keyword evidence="4 7" id="KW-0812">Transmembrane</keyword>
<dbReference type="PANTHER" id="PTHR43163">
    <property type="entry name" value="DIPEPTIDE TRANSPORT SYSTEM PERMEASE PROTEIN DPPB-RELATED"/>
    <property type="match status" value="1"/>
</dbReference>
<evidence type="ECO:0000256" key="4">
    <source>
        <dbReference type="ARBA" id="ARBA00022692"/>
    </source>
</evidence>
<evidence type="ECO:0000256" key="2">
    <source>
        <dbReference type="ARBA" id="ARBA00022448"/>
    </source>
</evidence>
<evidence type="ECO:0000259" key="8">
    <source>
        <dbReference type="PROSITE" id="PS50928"/>
    </source>
</evidence>
<name>A0A372FYH3_9ACTN</name>
<evidence type="ECO:0000313" key="10">
    <source>
        <dbReference type="Proteomes" id="UP000262621"/>
    </source>
</evidence>
<evidence type="ECO:0000256" key="5">
    <source>
        <dbReference type="ARBA" id="ARBA00022989"/>
    </source>
</evidence>
<feature type="domain" description="ABC transmembrane type-1" evidence="8">
    <location>
        <begin position="120"/>
        <end position="329"/>
    </location>
</feature>
<dbReference type="SUPFAM" id="SSF161098">
    <property type="entry name" value="MetI-like"/>
    <property type="match status" value="1"/>
</dbReference>
<comment type="similarity">
    <text evidence="7">Belongs to the binding-protein-dependent transport system permease family.</text>
</comment>
<dbReference type="EMBL" id="QVFU01000013">
    <property type="protein sequence ID" value="RFS45861.1"/>
    <property type="molecule type" value="Genomic_DNA"/>
</dbReference>
<keyword evidence="2 7" id="KW-0813">Transport</keyword>
<organism evidence="9 10">
    <name type="scientific">Micromonospora craniellae</name>
    <dbReference type="NCBI Taxonomy" id="2294034"/>
    <lineage>
        <taxon>Bacteria</taxon>
        <taxon>Bacillati</taxon>
        <taxon>Actinomycetota</taxon>
        <taxon>Actinomycetes</taxon>
        <taxon>Micromonosporales</taxon>
        <taxon>Micromonosporaceae</taxon>
        <taxon>Micromonospora</taxon>
    </lineage>
</organism>
<dbReference type="Proteomes" id="UP000262621">
    <property type="component" value="Unassembled WGS sequence"/>
</dbReference>
<dbReference type="CDD" id="cd06261">
    <property type="entry name" value="TM_PBP2"/>
    <property type="match status" value="1"/>
</dbReference>
<sequence length="340" mass="36331">MPQSVTREPSLVSRPRVPRVPVPPAWVRFVLRRVLRGVLVLFALSLLAFGLVHMLPGSPVDTLAGPYSDAATRARLTTDLGLDKPLPVQYVTWLSNTLRGDLGTSVFNGLPVREMIGERLPNTLELAVFATIISVAWGVPAGALSAMRRGRAVDVTARTVTFVGLAIPVFAFGVALVLLFSILFPAWPTLGFVPFSEDAVRNLQSMLLPSIALGLPLGSTLCRFMRSSMLEVYEQDFIRTALATGSTQLQATMRHGLRNAAAPVATVAGLQMAGIVGNSILIENVFAIPGIGQLTVTAITHLDIAVAQACILVLGATYVVLNLAVDLLLPLIDPQIGKDR</sequence>
<keyword evidence="6 7" id="KW-0472">Membrane</keyword>
<evidence type="ECO:0000256" key="6">
    <source>
        <dbReference type="ARBA" id="ARBA00023136"/>
    </source>
</evidence>
<proteinExistence type="inferred from homology"/>
<evidence type="ECO:0000256" key="7">
    <source>
        <dbReference type="RuleBase" id="RU363032"/>
    </source>
</evidence>
<dbReference type="InterPro" id="IPR000515">
    <property type="entry name" value="MetI-like"/>
</dbReference>
<dbReference type="PROSITE" id="PS50928">
    <property type="entry name" value="ABC_TM1"/>
    <property type="match status" value="1"/>
</dbReference>